<keyword evidence="4" id="KW-1185">Reference proteome</keyword>
<keyword evidence="2" id="KW-1133">Transmembrane helix</keyword>
<gene>
    <name evidence="3" type="ORF">CTER_0736</name>
</gene>
<proteinExistence type="predicted"/>
<feature type="region of interest" description="Disordered" evidence="1">
    <location>
        <begin position="1"/>
        <end position="28"/>
    </location>
</feature>
<organism evidence="3 4">
    <name type="scientific">Ruminiclostridium cellobioparum subsp. termitidis CT1112</name>
    <dbReference type="NCBI Taxonomy" id="1195236"/>
    <lineage>
        <taxon>Bacteria</taxon>
        <taxon>Bacillati</taxon>
        <taxon>Bacillota</taxon>
        <taxon>Clostridia</taxon>
        <taxon>Eubacteriales</taxon>
        <taxon>Oscillospiraceae</taxon>
        <taxon>Ruminiclostridium</taxon>
    </lineage>
</organism>
<dbReference type="Pfam" id="PF17319">
    <property type="entry name" value="DUF5362"/>
    <property type="match status" value="1"/>
</dbReference>
<protein>
    <recommendedName>
        <fullName evidence="5">DUF5362 domain-containing protein</fullName>
    </recommendedName>
</protein>
<accession>S0FSN1</accession>
<dbReference type="RefSeq" id="WP_004624239.1">
    <property type="nucleotide sequence ID" value="NZ_AORV01000021.1"/>
</dbReference>
<keyword evidence="2" id="KW-0812">Transmembrane</keyword>
<dbReference type="InterPro" id="IPR035287">
    <property type="entry name" value="DUF5362"/>
</dbReference>
<feature type="transmembrane region" description="Helical" evidence="2">
    <location>
        <begin position="134"/>
        <end position="161"/>
    </location>
</feature>
<dbReference type="PATRIC" id="fig|1195236.3.peg.1033"/>
<dbReference type="Proteomes" id="UP000014155">
    <property type="component" value="Unassembled WGS sequence"/>
</dbReference>
<evidence type="ECO:0000313" key="3">
    <source>
        <dbReference type="EMBL" id="EMS73326.1"/>
    </source>
</evidence>
<feature type="compositionally biased region" description="Polar residues" evidence="1">
    <location>
        <begin position="1"/>
        <end position="12"/>
    </location>
</feature>
<dbReference type="eggNOG" id="ENOG5033731">
    <property type="taxonomic scope" value="Bacteria"/>
</dbReference>
<dbReference type="AlphaFoldDB" id="S0FSN1"/>
<feature type="transmembrane region" description="Helical" evidence="2">
    <location>
        <begin position="67"/>
        <end position="100"/>
    </location>
</feature>
<evidence type="ECO:0000313" key="4">
    <source>
        <dbReference type="Proteomes" id="UP000014155"/>
    </source>
</evidence>
<comment type="caution">
    <text evidence="3">The sequence shown here is derived from an EMBL/GenBank/DDBJ whole genome shotgun (WGS) entry which is preliminary data.</text>
</comment>
<evidence type="ECO:0000256" key="2">
    <source>
        <dbReference type="SAM" id="Phobius"/>
    </source>
</evidence>
<keyword evidence="2" id="KW-0472">Membrane</keyword>
<dbReference type="EMBL" id="AORV01000021">
    <property type="protein sequence ID" value="EMS73326.1"/>
    <property type="molecule type" value="Genomic_DNA"/>
</dbReference>
<feature type="compositionally biased region" description="Low complexity" evidence="1">
    <location>
        <begin position="14"/>
        <end position="28"/>
    </location>
</feature>
<evidence type="ECO:0000256" key="1">
    <source>
        <dbReference type="SAM" id="MobiDB-lite"/>
    </source>
</evidence>
<evidence type="ECO:0008006" key="5">
    <source>
        <dbReference type="Google" id="ProtNLM"/>
    </source>
</evidence>
<reference evidence="3 4" key="1">
    <citation type="journal article" date="2013" name="Genome Announc.">
        <title>Draft Genome Sequence of the Cellulolytic, Mesophilic, Anaerobic Bacterium Clostridium termitidis Strain CT1112 (DSM 5398).</title>
        <authorList>
            <person name="Lal S."/>
            <person name="Ramachandran U."/>
            <person name="Zhang X."/>
            <person name="Munir R."/>
            <person name="Sparling R."/>
            <person name="Levin D.B."/>
        </authorList>
    </citation>
    <scope>NUCLEOTIDE SEQUENCE [LARGE SCALE GENOMIC DNA]</scope>
    <source>
        <strain evidence="3 4">CT1112</strain>
    </source>
</reference>
<sequence>MDNQTDINNPVQNTPPDNLNPNNTFYSSAHNNNPGGYHNYNPNNYNHENSFMLQPVNLDSLSGWMKFFGIFTIVVGALTCIGIITAAIGVPMILAGIGLVNASKSLKEYKNFNNQFTLNDFFTHLNRFFKINGILAIIYIVIMVMYIAFLLIFILLSVYSFGY</sequence>
<name>S0FSN1_RUMCE</name>